<name>A0ABU4VWN4_9HYPH</name>
<evidence type="ECO:0000313" key="2">
    <source>
        <dbReference type="Proteomes" id="UP001277561"/>
    </source>
</evidence>
<keyword evidence="2" id="KW-1185">Reference proteome</keyword>
<sequence length="60" mass="6908">MQERTHDELKLIGKMADEMLRLGEGCTDDDLMSRFTRLQVKTFKEEARDLANQRAHGEAA</sequence>
<accession>A0ABU4VWN4</accession>
<dbReference type="EMBL" id="JAVRAD010000003">
    <property type="protein sequence ID" value="MDX8329577.1"/>
    <property type="molecule type" value="Genomic_DNA"/>
</dbReference>
<proteinExistence type="predicted"/>
<gene>
    <name evidence="1" type="ORF">RMS29_10090</name>
</gene>
<dbReference type="RefSeq" id="WP_250972657.1">
    <property type="nucleotide sequence ID" value="NZ_CP192764.1"/>
</dbReference>
<dbReference type="Proteomes" id="UP001277561">
    <property type="component" value="Unassembled WGS sequence"/>
</dbReference>
<evidence type="ECO:0000313" key="1">
    <source>
        <dbReference type="EMBL" id="MDX8329577.1"/>
    </source>
</evidence>
<comment type="caution">
    <text evidence="1">The sequence shown here is derived from an EMBL/GenBank/DDBJ whole genome shotgun (WGS) entry which is preliminary data.</text>
</comment>
<protein>
    <submittedName>
        <fullName evidence="1">Uncharacterized protein</fullName>
    </submittedName>
</protein>
<organism evidence="1 2">
    <name type="scientific">Agrobacterium rosae</name>
    <dbReference type="NCBI Taxonomy" id="1972867"/>
    <lineage>
        <taxon>Bacteria</taxon>
        <taxon>Pseudomonadati</taxon>
        <taxon>Pseudomonadota</taxon>
        <taxon>Alphaproteobacteria</taxon>
        <taxon>Hyphomicrobiales</taxon>
        <taxon>Rhizobiaceae</taxon>
        <taxon>Rhizobium/Agrobacterium group</taxon>
        <taxon>Agrobacterium</taxon>
    </lineage>
</organism>
<reference evidence="1" key="1">
    <citation type="journal article" date="2023" name="Phytobiomes J">
        <title>Deciphering the key players within the bacterial microbiota associated with aerial crown gall tumors on rhododendron: Insights into the gallobiome.</title>
        <authorList>
            <person name="Kuzmanovic N."/>
            <person name="Nesme J."/>
            <person name="Wolf J."/>
            <person name="Neumann-Schaal M."/>
            <person name="Petersen J."/>
            <person name="Fernandez-Gnecco G."/>
            <person name="Sproeer C."/>
            <person name="Bunk B."/>
            <person name="Overmann J."/>
            <person name="Sorensen S.J."/>
            <person name="Idczak E."/>
            <person name="Smalla K."/>
        </authorList>
    </citation>
    <scope>NUCLEOTIDE SEQUENCE [LARGE SCALE GENOMIC DNA]</scope>
    <source>
        <strain evidence="1">Rho-14.1</strain>
    </source>
</reference>